<sequence>MGMEDLISPTFALMLFLRVADANRPSAVQVQGYFQPGRDNPARYPLRAEQDQRPKNQETASCICTINIRAQTLITRFILYHISIKEHSPQRYSGLSYSIKCNGITLRPSKRNAKKMFSFRDFIPKIAVVSKIIPRKIHEKEVFYTLQMAFDLDLNSLYSIKGILLLDNDGNRILAKYYDKEIFPSQKEEQKFEKNLFQKTHKANSEIILLDGLICVYRSNVDVFFYVIGSHQENELILVAVLNALYDAFSTILRRNVEKKAILDNMDLSMLVLDEICDDGVVLETDAQAIVSRCALKPDELAFGDQSISQVGMSLLGSAKDQLKWSLLK</sequence>
<dbReference type="GO" id="GO:0006891">
    <property type="term" value="P:intra-Golgi vesicle-mediated transport"/>
    <property type="evidence" value="ECO:0007669"/>
    <property type="project" value="TreeGrafter"/>
</dbReference>
<evidence type="ECO:0000256" key="4">
    <source>
        <dbReference type="ARBA" id="ARBA00022448"/>
    </source>
</evidence>
<reference evidence="16" key="1">
    <citation type="submission" date="2016-11" db="UniProtKB">
        <authorList>
            <consortium name="WormBaseParasite"/>
        </authorList>
    </citation>
    <scope>IDENTIFICATION</scope>
</reference>
<comment type="similarity">
    <text evidence="2 12">Belongs to the adaptor complexes small subunit family.</text>
</comment>
<dbReference type="GO" id="GO:0030126">
    <property type="term" value="C:COPI vesicle coat"/>
    <property type="evidence" value="ECO:0007669"/>
    <property type="project" value="UniProtKB-UniRule"/>
</dbReference>
<dbReference type="Pfam" id="PF01217">
    <property type="entry name" value="Clat_adaptor_s"/>
    <property type="match status" value="1"/>
</dbReference>
<dbReference type="Gene3D" id="3.30.450.60">
    <property type="match status" value="1"/>
</dbReference>
<dbReference type="Proteomes" id="UP000095284">
    <property type="component" value="Unplaced"/>
</dbReference>
<evidence type="ECO:0000256" key="7">
    <source>
        <dbReference type="ARBA" id="ARBA00022927"/>
    </source>
</evidence>
<comment type="subcellular location">
    <subcellularLocation>
        <location evidence="12">Cytoplasm</location>
    </subcellularLocation>
    <subcellularLocation>
        <location evidence="1 12">Golgi apparatus membrane</location>
        <topology evidence="1 12">Peripheral membrane protein</topology>
        <orientation evidence="1 12">Cytoplasmic side</orientation>
    </subcellularLocation>
    <subcellularLocation>
        <location evidence="12">Cytoplasmic vesicle</location>
        <location evidence="12">COPI-coated vesicle membrane</location>
        <topology evidence="12">Peripheral membrane protein</topology>
        <orientation evidence="12">Cytoplasmic side</orientation>
    </subcellularLocation>
</comment>
<dbReference type="InterPro" id="IPR022775">
    <property type="entry name" value="AP_mu_sigma_su"/>
</dbReference>
<evidence type="ECO:0000259" key="14">
    <source>
        <dbReference type="Pfam" id="PF01217"/>
    </source>
</evidence>
<keyword evidence="10 12" id="KW-0968">Cytoplasmic vesicle</keyword>
<feature type="chain" id="PRO_5009306744" description="Coatomer subunit zeta" evidence="13">
    <location>
        <begin position="23"/>
        <end position="329"/>
    </location>
</feature>
<evidence type="ECO:0000256" key="5">
    <source>
        <dbReference type="ARBA" id="ARBA00022490"/>
    </source>
</evidence>
<evidence type="ECO:0000313" key="15">
    <source>
        <dbReference type="Proteomes" id="UP000095284"/>
    </source>
</evidence>
<dbReference type="WBParaSite" id="BXY_1718400.1">
    <property type="protein sequence ID" value="BXY_1718400.1"/>
    <property type="gene ID" value="BXY_1718400"/>
</dbReference>
<evidence type="ECO:0000256" key="10">
    <source>
        <dbReference type="ARBA" id="ARBA00023329"/>
    </source>
</evidence>
<keyword evidence="13" id="KW-0732">Signal</keyword>
<evidence type="ECO:0000256" key="12">
    <source>
        <dbReference type="RuleBase" id="RU366053"/>
    </source>
</evidence>
<evidence type="ECO:0000256" key="1">
    <source>
        <dbReference type="ARBA" id="ARBA00004255"/>
    </source>
</evidence>
<feature type="domain" description="AP complex mu/sigma subunit" evidence="14">
    <location>
        <begin position="160"/>
        <end position="295"/>
    </location>
</feature>
<dbReference type="InterPro" id="IPR011012">
    <property type="entry name" value="Longin-like_dom_sf"/>
</dbReference>
<dbReference type="GO" id="GO:0006886">
    <property type="term" value="P:intracellular protein transport"/>
    <property type="evidence" value="ECO:0007669"/>
    <property type="project" value="TreeGrafter"/>
</dbReference>
<keyword evidence="6 12" id="KW-0931">ER-Golgi transport</keyword>
<evidence type="ECO:0000256" key="3">
    <source>
        <dbReference type="ARBA" id="ARBA00011775"/>
    </source>
</evidence>
<dbReference type="AlphaFoldDB" id="A0A1I7SVV5"/>
<protein>
    <recommendedName>
        <fullName evidence="12">Coatomer subunit zeta</fullName>
    </recommendedName>
</protein>
<evidence type="ECO:0000256" key="13">
    <source>
        <dbReference type="SAM" id="SignalP"/>
    </source>
</evidence>
<keyword evidence="9 12" id="KW-0472">Membrane</keyword>
<keyword evidence="4 12" id="KW-0813">Transport</keyword>
<accession>A0A1I7SVV5</accession>
<dbReference type="InterPro" id="IPR039652">
    <property type="entry name" value="Coatomer_zeta"/>
</dbReference>
<keyword evidence="8 12" id="KW-0333">Golgi apparatus</keyword>
<dbReference type="PANTHER" id="PTHR11043">
    <property type="entry name" value="ZETA-COAT PROTEIN"/>
    <property type="match status" value="1"/>
</dbReference>
<dbReference type="SUPFAM" id="SSF64356">
    <property type="entry name" value="SNARE-like"/>
    <property type="match status" value="1"/>
</dbReference>
<evidence type="ECO:0000313" key="16">
    <source>
        <dbReference type="WBParaSite" id="BXY_1718400.1"/>
    </source>
</evidence>
<dbReference type="PANTHER" id="PTHR11043:SF0">
    <property type="entry name" value="COATOMER SUBUNIT ZETA"/>
    <property type="match status" value="1"/>
</dbReference>
<comment type="subunit">
    <text evidence="3 12">Oligomeric complex that consists of at least the alpha, beta, beta', gamma, delta, epsilon and zeta subunits.</text>
</comment>
<dbReference type="eggNOG" id="KOG3343">
    <property type="taxonomic scope" value="Eukaryota"/>
</dbReference>
<dbReference type="CDD" id="cd14829">
    <property type="entry name" value="Zeta-COP"/>
    <property type="match status" value="1"/>
</dbReference>
<dbReference type="GO" id="GO:0000139">
    <property type="term" value="C:Golgi membrane"/>
    <property type="evidence" value="ECO:0007669"/>
    <property type="project" value="UniProtKB-SubCell"/>
</dbReference>
<evidence type="ECO:0000256" key="9">
    <source>
        <dbReference type="ARBA" id="ARBA00023136"/>
    </source>
</evidence>
<evidence type="ECO:0000256" key="2">
    <source>
        <dbReference type="ARBA" id="ARBA00006972"/>
    </source>
</evidence>
<keyword evidence="5 12" id="KW-0963">Cytoplasm</keyword>
<feature type="signal peptide" evidence="13">
    <location>
        <begin position="1"/>
        <end position="22"/>
    </location>
</feature>
<comment type="function">
    <text evidence="11">The coatomer is a cytosolic protein complex that binds to dilysine motifs and reversibly associates with Golgi non-clathrin-coated vesicles, which further mediate biosynthetic protein transport from the ER, via the Golgi up to the trans Golgi network. Coatomer complex is required for budding from Golgi membranes, and is essential for the retrograde Golgi-to-ER transport of dilysine-tagged proteins. The zeta subunit may be involved in regulating the coat assembly and, hence, the rate of biosynthetic protein transport due to its association-dissociation properties with the coatomer complex.</text>
</comment>
<evidence type="ECO:0000256" key="11">
    <source>
        <dbReference type="ARBA" id="ARBA00045555"/>
    </source>
</evidence>
<evidence type="ECO:0000256" key="8">
    <source>
        <dbReference type="ARBA" id="ARBA00023034"/>
    </source>
</evidence>
<name>A0A1I7SVV5_BURXY</name>
<dbReference type="FunFam" id="3.30.450.60:FF:000013">
    <property type="entry name" value="Coatomer subunit zeta"/>
    <property type="match status" value="1"/>
</dbReference>
<organism evidence="15 16">
    <name type="scientific">Bursaphelenchus xylophilus</name>
    <name type="common">Pinewood nematode worm</name>
    <name type="synonym">Aphelenchoides xylophilus</name>
    <dbReference type="NCBI Taxonomy" id="6326"/>
    <lineage>
        <taxon>Eukaryota</taxon>
        <taxon>Metazoa</taxon>
        <taxon>Ecdysozoa</taxon>
        <taxon>Nematoda</taxon>
        <taxon>Chromadorea</taxon>
        <taxon>Rhabditida</taxon>
        <taxon>Tylenchina</taxon>
        <taxon>Tylenchomorpha</taxon>
        <taxon>Aphelenchoidea</taxon>
        <taxon>Aphelenchoididae</taxon>
        <taxon>Bursaphelenchus</taxon>
    </lineage>
</organism>
<keyword evidence="7 12" id="KW-0653">Protein transport</keyword>
<dbReference type="GO" id="GO:0006890">
    <property type="term" value="P:retrograde vesicle-mediated transport, Golgi to endoplasmic reticulum"/>
    <property type="evidence" value="ECO:0007669"/>
    <property type="project" value="UniProtKB-UniRule"/>
</dbReference>
<evidence type="ECO:0000256" key="6">
    <source>
        <dbReference type="ARBA" id="ARBA00022892"/>
    </source>
</evidence>
<proteinExistence type="inferred from homology"/>